<dbReference type="SUPFAM" id="SSF49464">
    <property type="entry name" value="Carboxypeptidase regulatory domain-like"/>
    <property type="match status" value="1"/>
</dbReference>
<evidence type="ECO:0000313" key="7">
    <source>
        <dbReference type="EMBL" id="TDE09278.1"/>
    </source>
</evidence>
<keyword evidence="2" id="KW-0378">Hydrolase</keyword>
<feature type="domain" description="Glycoside hydrolase family 2 immunoglobulin-like beta-sandwich" evidence="5">
    <location>
        <begin position="341"/>
        <end position="427"/>
    </location>
</feature>
<name>A0A4V2Z2K9_9ACTN</name>
<dbReference type="InterPro" id="IPR036156">
    <property type="entry name" value="Beta-gal/glucu_dom_sf"/>
</dbReference>
<evidence type="ECO:0000256" key="3">
    <source>
        <dbReference type="ARBA" id="ARBA00023295"/>
    </source>
</evidence>
<evidence type="ECO:0000256" key="4">
    <source>
        <dbReference type="SAM" id="MobiDB-lite"/>
    </source>
</evidence>
<evidence type="ECO:0000256" key="2">
    <source>
        <dbReference type="ARBA" id="ARBA00022801"/>
    </source>
</evidence>
<comment type="caution">
    <text evidence="7">The sequence shown here is derived from an EMBL/GenBank/DDBJ whole genome shotgun (WGS) entry which is preliminary data.</text>
</comment>
<dbReference type="InterPro" id="IPR006103">
    <property type="entry name" value="Glyco_hydro_2_cat"/>
</dbReference>
<feature type="compositionally biased region" description="Low complexity" evidence="4">
    <location>
        <begin position="33"/>
        <end position="45"/>
    </location>
</feature>
<dbReference type="SUPFAM" id="SSF51445">
    <property type="entry name" value="(Trans)glycosidases"/>
    <property type="match status" value="1"/>
</dbReference>
<sequence length="1378" mass="149692">MDSGCPLTRRQFGRMSGALAITPIATGVIGSLPSASAEPARSPASVTPGRISGKVVDPSGRPVPGAAVHSALSRDVVRSDAAGTFVIENVPPLSRGVIAAKEGYSFTEVPIDETVRIVIYPETPETAPRTEYPRPDRDRRPFTDGAWAPLTGTWSFDFDPDGVGVEQRWFSPRHDFTRAIRVPFPVQSLAAFGEESRATDSMWINQFRGVSGALWYRRSFTVPAPFAGHRTRLRIAAADWGASVWLDGEKLAGDQGTGYGEIAVDLGELEPGSTHQLTIRVVAPPADNTSPYPMGKQRMGSFEDIGGIWQPVWIEPVDRVQIDGLRVIPQITFPAGSTIPDEASISVQLSVIAAPDGSTATLELTDPAGRTVTRETMEVRDGGGRIAFAVPDPQLWSPDDPNLYQLSVSVDAGQEGRDGALVQVGLRTFDRGWAPGHSPDDTDDPSQQYQYFYLNNRPHFVRGVLDQGYNPWGIYAYTGVYQGPDFITGSEGDPQPGSIRFDLEAAKRLGFTMIRLHLKISDPAYYHLADQLGLLIWYDLPNNPFDALTEAAHQRWEAVMREAIARDANHPSIVTWVAFNEGWGIGGGGPLDPDSFPWVLKMVDLIKELDPTRLVVDNSPTVVQGHLETDINDFHWYSSLRPEWKDLLDDQNAQVYPGSQWNFYPSYSQSGQPWMNSEFGSGLNNFGMHIGLFRSYPKMAGYVYTQLTDQEHERGKSFTYSRLPNESGFVDQRGHDRGIELFNRDVAICLDSNPAIRAEPGDQVTIRVSISHFSPRDLAGSKLSWKIVGTDALGVEQRTKVHGSRTVSPARYDVSDVGAIEVTMPTNLRVARLHVWLSKGRATVAETYLVIDLSAGTRPAGIKGSTIFDVASPTAQSWTGGLHEVVDGSGTVGMITGIGAGWFEYLVEVPETCRNGKDLTLVVEAATFSRMPTELEGGSQALQMQPARSSVTRGSAPNPGLVELTVDGTVVGSVLLPDDPMDARGRVGAWRDPGQIRYGAVAPITIPGSAVRDKESVRLRLSSRAGLALFGPGTGRFGIDAQLVPGAHAARPPSTRRPVGLPGFADRPTVTVAAPDLGRASTGVAVVTVVNPSRQAMRDVMVALYATESRPATPIDEPELTMLRPGQSWRIRFGVEAADRGTGQELRLSAVVDATAGSPPHRVSNRVDVSAKIGGELDETTFPRTNVDDDFSTDTSGNYDLWLPYPDREAMPTVSFGSGELSASGEPPYFVVAAHRSEMIGDRTFTALEIKKFIVPRVAQDVFFVGLARDEDDYVMAWMGYDMMTCGIDVRVSGQHEGNPFPIRPAPQPGNRMALVTEGTDVSLWLDRGTGWTPVGGLDVGYRLNFADPGTLQRYRHAAGLRGEGGKLAISRFTGRTG</sequence>
<dbReference type="GO" id="GO:0004553">
    <property type="term" value="F:hydrolase activity, hydrolyzing O-glycosyl compounds"/>
    <property type="evidence" value="ECO:0007669"/>
    <property type="project" value="InterPro"/>
</dbReference>
<feature type="domain" description="Glycoside hydrolase family 2 catalytic" evidence="6">
    <location>
        <begin position="558"/>
        <end position="700"/>
    </location>
</feature>
<dbReference type="OrthoDB" id="9762066at2"/>
<dbReference type="InterPro" id="IPR006102">
    <property type="entry name" value="Ig-like_GH2"/>
</dbReference>
<evidence type="ECO:0000256" key="1">
    <source>
        <dbReference type="ARBA" id="ARBA00007401"/>
    </source>
</evidence>
<dbReference type="InterPro" id="IPR008979">
    <property type="entry name" value="Galactose-bd-like_sf"/>
</dbReference>
<keyword evidence="8" id="KW-1185">Reference proteome</keyword>
<dbReference type="Gene3D" id="2.60.120.260">
    <property type="entry name" value="Galactose-binding domain-like"/>
    <property type="match status" value="1"/>
</dbReference>
<dbReference type="InterPro" id="IPR017853">
    <property type="entry name" value="GH"/>
</dbReference>
<dbReference type="EMBL" id="SMKZ01000019">
    <property type="protein sequence ID" value="TDE09278.1"/>
    <property type="molecule type" value="Genomic_DNA"/>
</dbReference>
<dbReference type="Gene3D" id="3.20.20.80">
    <property type="entry name" value="Glycosidases"/>
    <property type="match status" value="1"/>
</dbReference>
<dbReference type="PROSITE" id="PS51318">
    <property type="entry name" value="TAT"/>
    <property type="match status" value="1"/>
</dbReference>
<dbReference type="InParanoid" id="A0A4V2Z2K9"/>
<dbReference type="Gene3D" id="2.60.40.1120">
    <property type="entry name" value="Carboxypeptidase-like, regulatory domain"/>
    <property type="match status" value="1"/>
</dbReference>
<reference evidence="7 8" key="1">
    <citation type="submission" date="2019-03" db="EMBL/GenBank/DDBJ databases">
        <title>Draft genome sequences of novel Actinobacteria.</title>
        <authorList>
            <person name="Sahin N."/>
            <person name="Ay H."/>
            <person name="Saygin H."/>
        </authorList>
    </citation>
    <scope>NUCLEOTIDE SEQUENCE [LARGE SCALE GENOMIC DNA]</scope>
    <source>
        <strain evidence="7 8">5K138</strain>
    </source>
</reference>
<protein>
    <recommendedName>
        <fullName evidence="9">Glycoside hydrolase family 2</fullName>
    </recommendedName>
</protein>
<dbReference type="PANTHER" id="PTHR42732:SF2">
    <property type="entry name" value="BETA-MANNOSIDASE"/>
    <property type="match status" value="1"/>
</dbReference>
<dbReference type="Pfam" id="PF00703">
    <property type="entry name" value="Glyco_hydro_2"/>
    <property type="match status" value="1"/>
</dbReference>
<dbReference type="PANTHER" id="PTHR42732">
    <property type="entry name" value="BETA-GALACTOSIDASE"/>
    <property type="match status" value="1"/>
</dbReference>
<dbReference type="GO" id="GO:0005975">
    <property type="term" value="P:carbohydrate metabolic process"/>
    <property type="evidence" value="ECO:0007669"/>
    <property type="project" value="InterPro"/>
</dbReference>
<proteinExistence type="inferred from homology"/>
<dbReference type="InterPro" id="IPR051913">
    <property type="entry name" value="GH2_Domain-Containing"/>
</dbReference>
<dbReference type="SUPFAM" id="SSF49785">
    <property type="entry name" value="Galactose-binding domain-like"/>
    <property type="match status" value="1"/>
</dbReference>
<dbReference type="Gene3D" id="2.60.40.10">
    <property type="entry name" value="Immunoglobulins"/>
    <property type="match status" value="1"/>
</dbReference>
<gene>
    <name evidence="7" type="ORF">E1269_14790</name>
</gene>
<dbReference type="Proteomes" id="UP000294739">
    <property type="component" value="Unassembled WGS sequence"/>
</dbReference>
<dbReference type="Pfam" id="PF02836">
    <property type="entry name" value="Glyco_hydro_2_C"/>
    <property type="match status" value="1"/>
</dbReference>
<evidence type="ECO:0000259" key="6">
    <source>
        <dbReference type="Pfam" id="PF02836"/>
    </source>
</evidence>
<dbReference type="InterPro" id="IPR008969">
    <property type="entry name" value="CarboxyPept-like_regulatory"/>
</dbReference>
<feature type="region of interest" description="Disordered" evidence="4">
    <location>
        <begin position="33"/>
        <end position="60"/>
    </location>
</feature>
<evidence type="ECO:0008006" key="9">
    <source>
        <dbReference type="Google" id="ProtNLM"/>
    </source>
</evidence>
<keyword evidence="3" id="KW-0326">Glycosidase</keyword>
<dbReference type="Pfam" id="PF13620">
    <property type="entry name" value="CarboxypepD_reg"/>
    <property type="match status" value="1"/>
</dbReference>
<comment type="similarity">
    <text evidence="1">Belongs to the glycosyl hydrolase 2 family.</text>
</comment>
<evidence type="ECO:0000313" key="8">
    <source>
        <dbReference type="Proteomes" id="UP000294739"/>
    </source>
</evidence>
<dbReference type="SUPFAM" id="SSF49303">
    <property type="entry name" value="beta-Galactosidase/glucuronidase domain"/>
    <property type="match status" value="1"/>
</dbReference>
<accession>A0A4V2Z2K9</accession>
<dbReference type="InterPro" id="IPR013783">
    <property type="entry name" value="Ig-like_fold"/>
</dbReference>
<evidence type="ECO:0000259" key="5">
    <source>
        <dbReference type="Pfam" id="PF00703"/>
    </source>
</evidence>
<dbReference type="InterPro" id="IPR006311">
    <property type="entry name" value="TAT_signal"/>
</dbReference>
<organism evidence="7 8">
    <name type="scientific">Jiangella asiatica</name>
    <dbReference type="NCBI Taxonomy" id="2530372"/>
    <lineage>
        <taxon>Bacteria</taxon>
        <taxon>Bacillati</taxon>
        <taxon>Actinomycetota</taxon>
        <taxon>Actinomycetes</taxon>
        <taxon>Jiangellales</taxon>
        <taxon>Jiangellaceae</taxon>
        <taxon>Jiangella</taxon>
    </lineage>
</organism>